<keyword evidence="3" id="KW-0804">Transcription</keyword>
<dbReference type="GO" id="GO:0000976">
    <property type="term" value="F:transcription cis-regulatory region binding"/>
    <property type="evidence" value="ECO:0007669"/>
    <property type="project" value="TreeGrafter"/>
</dbReference>
<dbReference type="Gene3D" id="1.10.357.10">
    <property type="entry name" value="Tetracycline Repressor, domain 2"/>
    <property type="match status" value="1"/>
</dbReference>
<dbReference type="EMBL" id="SIXI01000002">
    <property type="protein sequence ID" value="TBO32808.1"/>
    <property type="molecule type" value="Genomic_DNA"/>
</dbReference>
<dbReference type="GO" id="GO:0003700">
    <property type="term" value="F:DNA-binding transcription factor activity"/>
    <property type="evidence" value="ECO:0007669"/>
    <property type="project" value="TreeGrafter"/>
</dbReference>
<protein>
    <submittedName>
        <fullName evidence="7">TetR/AcrR family transcriptional regulator</fullName>
    </submittedName>
</protein>
<organism evidence="7 8">
    <name type="scientific">Aquabacterium lacunae</name>
    <dbReference type="NCBI Taxonomy" id="2528630"/>
    <lineage>
        <taxon>Bacteria</taxon>
        <taxon>Pseudomonadati</taxon>
        <taxon>Pseudomonadota</taxon>
        <taxon>Betaproteobacteria</taxon>
        <taxon>Burkholderiales</taxon>
        <taxon>Aquabacterium</taxon>
    </lineage>
</organism>
<feature type="compositionally biased region" description="Pro residues" evidence="5">
    <location>
        <begin position="1"/>
        <end position="17"/>
    </location>
</feature>
<evidence type="ECO:0000256" key="4">
    <source>
        <dbReference type="PROSITE-ProRule" id="PRU00335"/>
    </source>
</evidence>
<comment type="caution">
    <text evidence="7">The sequence shown here is derived from an EMBL/GenBank/DDBJ whole genome shotgun (WGS) entry which is preliminary data.</text>
</comment>
<evidence type="ECO:0000256" key="1">
    <source>
        <dbReference type="ARBA" id="ARBA00023015"/>
    </source>
</evidence>
<dbReference type="InterPro" id="IPR009057">
    <property type="entry name" value="Homeodomain-like_sf"/>
</dbReference>
<dbReference type="OrthoDB" id="9790413at2"/>
<dbReference type="PANTHER" id="PTHR30055:SF234">
    <property type="entry name" value="HTH-TYPE TRANSCRIPTIONAL REGULATOR BETI"/>
    <property type="match status" value="1"/>
</dbReference>
<dbReference type="SUPFAM" id="SSF46689">
    <property type="entry name" value="Homeodomain-like"/>
    <property type="match status" value="1"/>
</dbReference>
<evidence type="ECO:0000256" key="3">
    <source>
        <dbReference type="ARBA" id="ARBA00023163"/>
    </source>
</evidence>
<dbReference type="PROSITE" id="PS50977">
    <property type="entry name" value="HTH_TETR_2"/>
    <property type="match status" value="1"/>
</dbReference>
<dbReference type="PANTHER" id="PTHR30055">
    <property type="entry name" value="HTH-TYPE TRANSCRIPTIONAL REGULATOR RUTR"/>
    <property type="match status" value="1"/>
</dbReference>
<name>A0A4Q9H0Z9_9BURK</name>
<feature type="domain" description="HTH tetR-type" evidence="6">
    <location>
        <begin position="40"/>
        <end position="100"/>
    </location>
</feature>
<gene>
    <name evidence="7" type="ORF">EYS42_06445</name>
</gene>
<keyword evidence="8" id="KW-1185">Reference proteome</keyword>
<dbReference type="InterPro" id="IPR050109">
    <property type="entry name" value="HTH-type_TetR-like_transc_reg"/>
</dbReference>
<dbReference type="InterPro" id="IPR001647">
    <property type="entry name" value="HTH_TetR"/>
</dbReference>
<evidence type="ECO:0000313" key="8">
    <source>
        <dbReference type="Proteomes" id="UP000292120"/>
    </source>
</evidence>
<evidence type="ECO:0000313" key="7">
    <source>
        <dbReference type="EMBL" id="TBO32808.1"/>
    </source>
</evidence>
<dbReference type="Pfam" id="PF00440">
    <property type="entry name" value="TetR_N"/>
    <property type="match status" value="1"/>
</dbReference>
<reference evidence="7 8" key="1">
    <citation type="submission" date="2019-02" db="EMBL/GenBank/DDBJ databases">
        <title>Aquabacterium sp. strain KMB7.</title>
        <authorList>
            <person name="Chen W.-M."/>
        </authorList>
    </citation>
    <scope>NUCLEOTIDE SEQUENCE [LARGE SCALE GENOMIC DNA]</scope>
    <source>
        <strain evidence="7 8">KMB7</strain>
    </source>
</reference>
<feature type="DNA-binding region" description="H-T-H motif" evidence="4">
    <location>
        <begin position="63"/>
        <end position="82"/>
    </location>
</feature>
<dbReference type="AlphaFoldDB" id="A0A4Q9H0Z9"/>
<dbReference type="RefSeq" id="WP_130967018.1">
    <property type="nucleotide sequence ID" value="NZ_SIXI01000002.1"/>
</dbReference>
<accession>A0A4Q9H0Z9</accession>
<proteinExistence type="predicted"/>
<dbReference type="Proteomes" id="UP000292120">
    <property type="component" value="Unassembled WGS sequence"/>
</dbReference>
<sequence>MPRPARAPAPDSVPAPPGATESAPPQARTYGGIDLNARKAQRREAFLQAGLNLFGTQGYRQATVRQVCREARLTDRYFYESFETLEDLLLAVYHREFDRLQHALVPTLMSSLQARQPIDGIRRGLELVFDMVEDQRVARVCWLEVLGVSARVDAEYSHRVEQFAGLLLMATRLHLPQWQPQPQQARLLGQAMIGVVVQIVTQALLQAAPPCKADRIAAALMVFEGLWMRLQTEVSAPATINA</sequence>
<evidence type="ECO:0000256" key="2">
    <source>
        <dbReference type="ARBA" id="ARBA00023125"/>
    </source>
</evidence>
<evidence type="ECO:0000256" key="5">
    <source>
        <dbReference type="SAM" id="MobiDB-lite"/>
    </source>
</evidence>
<evidence type="ECO:0000259" key="6">
    <source>
        <dbReference type="PROSITE" id="PS50977"/>
    </source>
</evidence>
<keyword evidence="1" id="KW-0805">Transcription regulation</keyword>
<keyword evidence="2 4" id="KW-0238">DNA-binding</keyword>
<feature type="region of interest" description="Disordered" evidence="5">
    <location>
        <begin position="1"/>
        <end position="30"/>
    </location>
</feature>